<organism evidence="1">
    <name type="scientific">Rhizophora mucronata</name>
    <name type="common">Asiatic mangrove</name>
    <dbReference type="NCBI Taxonomy" id="61149"/>
    <lineage>
        <taxon>Eukaryota</taxon>
        <taxon>Viridiplantae</taxon>
        <taxon>Streptophyta</taxon>
        <taxon>Embryophyta</taxon>
        <taxon>Tracheophyta</taxon>
        <taxon>Spermatophyta</taxon>
        <taxon>Magnoliopsida</taxon>
        <taxon>eudicotyledons</taxon>
        <taxon>Gunneridae</taxon>
        <taxon>Pentapetalae</taxon>
        <taxon>rosids</taxon>
        <taxon>fabids</taxon>
        <taxon>Malpighiales</taxon>
        <taxon>Rhizophoraceae</taxon>
        <taxon>Rhizophora</taxon>
    </lineage>
</organism>
<evidence type="ECO:0000313" key="1">
    <source>
        <dbReference type="EMBL" id="MBX50766.1"/>
    </source>
</evidence>
<dbReference type="EMBL" id="GGEC01070282">
    <property type="protein sequence ID" value="MBX50766.1"/>
    <property type="molecule type" value="Transcribed_RNA"/>
</dbReference>
<reference evidence="1" key="1">
    <citation type="submission" date="2018-02" db="EMBL/GenBank/DDBJ databases">
        <title>Rhizophora mucronata_Transcriptome.</title>
        <authorList>
            <person name="Meera S.P."/>
            <person name="Sreeshan A."/>
            <person name="Augustine A."/>
        </authorList>
    </citation>
    <scope>NUCLEOTIDE SEQUENCE</scope>
    <source>
        <tissue evidence="1">Leaf</tissue>
    </source>
</reference>
<sequence>MLNFDWEGFRTIRFYLKLSS</sequence>
<protein>
    <submittedName>
        <fullName evidence="1">Uncharacterized protein</fullName>
    </submittedName>
</protein>
<dbReference type="AlphaFoldDB" id="A0A2P2P7N1"/>
<name>A0A2P2P7N1_RHIMU</name>
<proteinExistence type="predicted"/>
<accession>A0A2P2P7N1</accession>